<evidence type="ECO:0000313" key="2">
    <source>
        <dbReference type="EMBL" id="KAE7999689.1"/>
    </source>
</evidence>
<feature type="compositionally biased region" description="Low complexity" evidence="1">
    <location>
        <begin position="219"/>
        <end position="240"/>
    </location>
</feature>
<gene>
    <name evidence="2" type="ORF">FH972_004094</name>
</gene>
<name>A0A5N6QLY1_9ROSI</name>
<protein>
    <submittedName>
        <fullName evidence="2">Uncharacterized protein</fullName>
    </submittedName>
</protein>
<dbReference type="AlphaFoldDB" id="A0A5N6QLY1"/>
<dbReference type="PANTHER" id="PTHR33922">
    <property type="entry name" value="OS01G0888066 PROTEIN-RELATED"/>
    <property type="match status" value="1"/>
</dbReference>
<feature type="region of interest" description="Disordered" evidence="1">
    <location>
        <begin position="317"/>
        <end position="355"/>
    </location>
</feature>
<reference evidence="2 3" key="1">
    <citation type="submission" date="2019-06" db="EMBL/GenBank/DDBJ databases">
        <title>A chromosomal-level reference genome of Carpinus fangiana (Coryloideae, Betulaceae).</title>
        <authorList>
            <person name="Yang X."/>
            <person name="Wang Z."/>
            <person name="Zhang L."/>
            <person name="Hao G."/>
            <person name="Liu J."/>
            <person name="Yang Y."/>
        </authorList>
    </citation>
    <scope>NUCLEOTIDE SEQUENCE [LARGE SCALE GENOMIC DNA]</scope>
    <source>
        <strain evidence="2">Cfa_2016G</strain>
        <tissue evidence="2">Leaf</tissue>
    </source>
</reference>
<organism evidence="2 3">
    <name type="scientific">Carpinus fangiana</name>
    <dbReference type="NCBI Taxonomy" id="176857"/>
    <lineage>
        <taxon>Eukaryota</taxon>
        <taxon>Viridiplantae</taxon>
        <taxon>Streptophyta</taxon>
        <taxon>Embryophyta</taxon>
        <taxon>Tracheophyta</taxon>
        <taxon>Spermatophyta</taxon>
        <taxon>Magnoliopsida</taxon>
        <taxon>eudicotyledons</taxon>
        <taxon>Gunneridae</taxon>
        <taxon>Pentapetalae</taxon>
        <taxon>rosids</taxon>
        <taxon>fabids</taxon>
        <taxon>Fagales</taxon>
        <taxon>Betulaceae</taxon>
        <taxon>Carpinus</taxon>
    </lineage>
</organism>
<feature type="compositionally biased region" description="Low complexity" evidence="1">
    <location>
        <begin position="128"/>
        <end position="155"/>
    </location>
</feature>
<feature type="region of interest" description="Disordered" evidence="1">
    <location>
        <begin position="108"/>
        <end position="155"/>
    </location>
</feature>
<keyword evidence="3" id="KW-1185">Reference proteome</keyword>
<dbReference type="PANTHER" id="PTHR33922:SF2">
    <property type="entry name" value="OS07G0589600 PROTEIN"/>
    <property type="match status" value="1"/>
</dbReference>
<feature type="compositionally biased region" description="Basic and acidic residues" evidence="1">
    <location>
        <begin position="108"/>
        <end position="122"/>
    </location>
</feature>
<dbReference type="Proteomes" id="UP000327013">
    <property type="component" value="Chromosome 1"/>
</dbReference>
<evidence type="ECO:0000256" key="1">
    <source>
        <dbReference type="SAM" id="MobiDB-lite"/>
    </source>
</evidence>
<proteinExistence type="predicted"/>
<dbReference type="EMBL" id="CM017321">
    <property type="protein sequence ID" value="KAE7999689.1"/>
    <property type="molecule type" value="Genomic_DNA"/>
</dbReference>
<feature type="compositionally biased region" description="Basic and acidic residues" evidence="1">
    <location>
        <begin position="335"/>
        <end position="344"/>
    </location>
</feature>
<accession>A0A5N6QLY1</accession>
<feature type="region of interest" description="Disordered" evidence="1">
    <location>
        <begin position="219"/>
        <end position="257"/>
    </location>
</feature>
<dbReference type="OrthoDB" id="778913at2759"/>
<evidence type="ECO:0000313" key="3">
    <source>
        <dbReference type="Proteomes" id="UP000327013"/>
    </source>
</evidence>
<sequence>MATDCAKDRWEHSNLAQDVSEEDEDLSFCDLPVINCRLTKEDDNQSRKEDDLDIQNQEDQFDFGSRGGCLLKESKMCAADEVFFQGRILPLRLSVSSDTGLPRFQHDQIQKITRSESMDHRSTGGFASNNSSRSSSTRSYNSSSSNSSSGTTIRRTNYKPKFQNAFLTCPSPKPQIKLSTSQQGTVGIRIRNSSTWDYLRVGLLPTPEIGLQDLKVRRNSSVNKSSVSRNSSQGSSSNSVIAKNSAKISSGCRGERQRTPGFLEKGIGGLLNGCKCLDETVSSNAVIIKSSDANNNNSESSATHAKKEKLLEVKMKKKMDEKQQQQGKQAMSRHRTSEWLKELPHAVYPPEGQTD</sequence>